<reference evidence="2 3" key="1">
    <citation type="journal article" date="2019" name="Commun. Biol.">
        <title>The bagworm genome reveals a unique fibroin gene that provides high tensile strength.</title>
        <authorList>
            <person name="Kono N."/>
            <person name="Nakamura H."/>
            <person name="Ohtoshi R."/>
            <person name="Tomita M."/>
            <person name="Numata K."/>
            <person name="Arakawa K."/>
        </authorList>
    </citation>
    <scope>NUCLEOTIDE SEQUENCE [LARGE SCALE GENOMIC DNA]</scope>
</reference>
<gene>
    <name evidence="2" type="ORF">EVAR_36651_1</name>
</gene>
<accession>A0A4C1XZA9</accession>
<protein>
    <submittedName>
        <fullName evidence="2">Uncharacterized protein</fullName>
    </submittedName>
</protein>
<dbReference type="EMBL" id="BGZK01000986">
    <property type="protein sequence ID" value="GBP67525.1"/>
    <property type="molecule type" value="Genomic_DNA"/>
</dbReference>
<organism evidence="2 3">
    <name type="scientific">Eumeta variegata</name>
    <name type="common">Bagworm moth</name>
    <name type="synonym">Eumeta japonica</name>
    <dbReference type="NCBI Taxonomy" id="151549"/>
    <lineage>
        <taxon>Eukaryota</taxon>
        <taxon>Metazoa</taxon>
        <taxon>Ecdysozoa</taxon>
        <taxon>Arthropoda</taxon>
        <taxon>Hexapoda</taxon>
        <taxon>Insecta</taxon>
        <taxon>Pterygota</taxon>
        <taxon>Neoptera</taxon>
        <taxon>Endopterygota</taxon>
        <taxon>Lepidoptera</taxon>
        <taxon>Glossata</taxon>
        <taxon>Ditrysia</taxon>
        <taxon>Tineoidea</taxon>
        <taxon>Psychidae</taxon>
        <taxon>Oiketicinae</taxon>
        <taxon>Eumeta</taxon>
    </lineage>
</organism>
<evidence type="ECO:0000313" key="2">
    <source>
        <dbReference type="EMBL" id="GBP67525.1"/>
    </source>
</evidence>
<dbReference type="Proteomes" id="UP000299102">
    <property type="component" value="Unassembled WGS sequence"/>
</dbReference>
<feature type="compositionally biased region" description="Basic and acidic residues" evidence="1">
    <location>
        <begin position="88"/>
        <end position="97"/>
    </location>
</feature>
<sequence length="135" mass="15415">MPTFSNNFRRAQPKWIVKRHVPVIVLKSDSQYGRTIAYALQRVLIPYTLKLNCQPRHADAGAALNIFHSFDRYVRNDKNQDTSNVTFHQERHLDTGGRKSKHRAYPPTKSAGAHGTRPRNKRPGWAIPRVTAATT</sequence>
<name>A0A4C1XZA9_EUMVA</name>
<comment type="caution">
    <text evidence="2">The sequence shown here is derived from an EMBL/GenBank/DDBJ whole genome shotgun (WGS) entry which is preliminary data.</text>
</comment>
<evidence type="ECO:0000256" key="1">
    <source>
        <dbReference type="SAM" id="MobiDB-lite"/>
    </source>
</evidence>
<feature type="region of interest" description="Disordered" evidence="1">
    <location>
        <begin position="81"/>
        <end position="135"/>
    </location>
</feature>
<proteinExistence type="predicted"/>
<evidence type="ECO:0000313" key="3">
    <source>
        <dbReference type="Proteomes" id="UP000299102"/>
    </source>
</evidence>
<keyword evidence="3" id="KW-1185">Reference proteome</keyword>
<dbReference type="AlphaFoldDB" id="A0A4C1XZA9"/>